<organism evidence="1 2">
    <name type="scientific">Kluyvera intermedia</name>
    <name type="common">Enterobacter intermedius</name>
    <dbReference type="NCBI Taxonomy" id="61648"/>
    <lineage>
        <taxon>Bacteria</taxon>
        <taxon>Pseudomonadati</taxon>
        <taxon>Pseudomonadota</taxon>
        <taxon>Gammaproteobacteria</taxon>
        <taxon>Enterobacterales</taxon>
        <taxon>Enterobacteriaceae</taxon>
        <taxon>Kluyvera</taxon>
    </lineage>
</organism>
<proteinExistence type="predicted"/>
<accession>A0A9P3T9J1</accession>
<evidence type="ECO:0000313" key="1">
    <source>
        <dbReference type="EMBL" id="HAT3583497.1"/>
    </source>
</evidence>
<dbReference type="Proteomes" id="UP000867740">
    <property type="component" value="Unassembled WGS sequence"/>
</dbReference>
<reference evidence="1" key="2">
    <citation type="submission" date="2020-10" db="EMBL/GenBank/DDBJ databases">
        <authorList>
            <consortium name="NCBI Pathogen Detection Project"/>
        </authorList>
    </citation>
    <scope>NUCLEOTIDE SEQUENCE</scope>
    <source>
        <strain evidence="1">CAVp300</strain>
    </source>
</reference>
<evidence type="ECO:0000313" key="2">
    <source>
        <dbReference type="Proteomes" id="UP000867740"/>
    </source>
</evidence>
<dbReference type="AlphaFoldDB" id="A0A9P3T9J1"/>
<comment type="caution">
    <text evidence="1">The sequence shown here is derived from an EMBL/GenBank/DDBJ whole genome shotgun (WGS) entry which is preliminary data.</text>
</comment>
<reference evidence="1" key="1">
    <citation type="journal article" date="2018" name="Genome Biol.">
        <title>SKESA: strategic k-mer extension for scrupulous assemblies.</title>
        <authorList>
            <person name="Souvorov A."/>
            <person name="Agarwala R."/>
            <person name="Lipman D.J."/>
        </authorList>
    </citation>
    <scope>NUCLEOTIDE SEQUENCE</scope>
    <source>
        <strain evidence="1">CAVp300</strain>
    </source>
</reference>
<sequence>MSKVNLAPIEITIDANEAMKQVGELIKLLKLPARSFQGIPEHVVNLFSNRVRGLINNIVPGNLSTAFSTKDINEICIKVKIVGPLEHLTTAIRTNGLHSLHEYILSTVGEFKD</sequence>
<gene>
    <name evidence="1" type="ORF">I8531_003839</name>
</gene>
<name>A0A9P3T9J1_KLUIN</name>
<protein>
    <submittedName>
        <fullName evidence="1">Uncharacterized protein</fullName>
    </submittedName>
</protein>
<dbReference type="EMBL" id="DACSUM010000036">
    <property type="protein sequence ID" value="HAT3583497.1"/>
    <property type="molecule type" value="Genomic_DNA"/>
</dbReference>